<evidence type="ECO:0000256" key="1">
    <source>
        <dbReference type="ARBA" id="ARBA00004651"/>
    </source>
</evidence>
<keyword evidence="10" id="KW-0902">Two-component regulatory system</keyword>
<keyword evidence="8" id="KW-0067">ATP-binding</keyword>
<dbReference type="EMBL" id="JBHSEP010000005">
    <property type="protein sequence ID" value="MFC4598569.1"/>
    <property type="molecule type" value="Genomic_DNA"/>
</dbReference>
<proteinExistence type="predicted"/>
<dbReference type="Proteomes" id="UP001596028">
    <property type="component" value="Unassembled WGS sequence"/>
</dbReference>
<evidence type="ECO:0000256" key="5">
    <source>
        <dbReference type="ARBA" id="ARBA00022692"/>
    </source>
</evidence>
<dbReference type="InterPro" id="IPR003594">
    <property type="entry name" value="HATPase_dom"/>
</dbReference>
<accession>A0ABV9FEG2</accession>
<dbReference type="SMART" id="SM00387">
    <property type="entry name" value="HATPase_c"/>
    <property type="match status" value="1"/>
</dbReference>
<keyword evidence="9 12" id="KW-1133">Transmembrane helix</keyword>
<gene>
    <name evidence="14" type="ORF">ACFO3S_10015</name>
</gene>
<evidence type="ECO:0000313" key="14">
    <source>
        <dbReference type="EMBL" id="MFC4598569.1"/>
    </source>
</evidence>
<feature type="transmembrane region" description="Helical" evidence="12">
    <location>
        <begin position="272"/>
        <end position="293"/>
    </location>
</feature>
<evidence type="ECO:0000256" key="12">
    <source>
        <dbReference type="SAM" id="Phobius"/>
    </source>
</evidence>
<dbReference type="PANTHER" id="PTHR34220">
    <property type="entry name" value="SENSOR HISTIDINE KINASE YPDA"/>
    <property type="match status" value="1"/>
</dbReference>
<dbReference type="RefSeq" id="WP_378094950.1">
    <property type="nucleotide sequence ID" value="NZ_JBHSEP010000005.1"/>
</dbReference>
<dbReference type="CDD" id="cd06225">
    <property type="entry name" value="HAMP"/>
    <property type="match status" value="1"/>
</dbReference>
<keyword evidence="15" id="KW-1185">Reference proteome</keyword>
<feature type="domain" description="HAMP" evidence="13">
    <location>
        <begin position="298"/>
        <end position="350"/>
    </location>
</feature>
<dbReference type="PROSITE" id="PS50885">
    <property type="entry name" value="HAMP"/>
    <property type="match status" value="1"/>
</dbReference>
<evidence type="ECO:0000256" key="2">
    <source>
        <dbReference type="ARBA" id="ARBA00022475"/>
    </source>
</evidence>
<dbReference type="Pfam" id="PF02518">
    <property type="entry name" value="HATPase_c"/>
    <property type="match status" value="1"/>
</dbReference>
<evidence type="ECO:0000256" key="4">
    <source>
        <dbReference type="ARBA" id="ARBA00022679"/>
    </source>
</evidence>
<keyword evidence="3" id="KW-0597">Phosphoprotein</keyword>
<comment type="caution">
    <text evidence="14">The sequence shown here is derived from an EMBL/GenBank/DDBJ whole genome shotgun (WGS) entry which is preliminary data.</text>
</comment>
<keyword evidence="7 14" id="KW-0418">Kinase</keyword>
<keyword evidence="2" id="KW-1003">Cell membrane</keyword>
<dbReference type="InterPro" id="IPR036890">
    <property type="entry name" value="HATPase_C_sf"/>
</dbReference>
<evidence type="ECO:0000256" key="10">
    <source>
        <dbReference type="ARBA" id="ARBA00023012"/>
    </source>
</evidence>
<name>A0ABV9FEG2_9BACL</name>
<dbReference type="SMART" id="SM00304">
    <property type="entry name" value="HAMP"/>
    <property type="match status" value="1"/>
</dbReference>
<sequence>MNKTYGRYRDDIRKTFTVYALIPVIFITLSSYVLSFSILYNTISTRNSALNSNVAEAAESIVSIYINKVNDVSSSESVLSALKSGAASTELYGDFYDFVNQSPTKANFFVFDNDLHPVIASSTRIPEYAQSRDALGWGVLRRMMDSPDQVVLARQNSSSTFRSTLTIGKAIVINESVIGFAAFDLEEKDLISMFSQNFSTSTVITDSFGYVIAYTNELLVDRFGKIDEEFRDESGVVKSMNDSHYVAKKEILGGELYVYTITSIGFFNSIRMLVGGLLVLLCAMLTLTTYLSARKIASSKTRVIDDMIRAVENVKNGNLQTRLEVNTNNEFQVFAESYNQMLSDIEHLIEVNKEKALQTVLAEIKQLESQFNPHFLFNTLEMIRYMVKTDPDSVNQIIVGLSELLRYSINNNISEISLREDIDYTQNYLLIQKYRFGKNLNYSIDVDEAAYDCIVPKLLVQPMIENAIKYGFAAKSALMIRIQAGFVEDKLVVVISDDGRGMGPEVLAELKDILAKGINHSIHMGLYNVHRRVRLMYGEACGVEISSEENQGTVVKIRLPSNRGGSPC</sequence>
<evidence type="ECO:0000256" key="7">
    <source>
        <dbReference type="ARBA" id="ARBA00022777"/>
    </source>
</evidence>
<keyword evidence="11 12" id="KW-0472">Membrane</keyword>
<dbReference type="PANTHER" id="PTHR34220:SF11">
    <property type="entry name" value="SENSOR PROTEIN KINASE HPTS"/>
    <property type="match status" value="1"/>
</dbReference>
<evidence type="ECO:0000256" key="3">
    <source>
        <dbReference type="ARBA" id="ARBA00022553"/>
    </source>
</evidence>
<dbReference type="Gene3D" id="3.30.565.10">
    <property type="entry name" value="Histidine kinase-like ATPase, C-terminal domain"/>
    <property type="match status" value="1"/>
</dbReference>
<feature type="transmembrane region" description="Helical" evidence="12">
    <location>
        <begin position="16"/>
        <end position="40"/>
    </location>
</feature>
<dbReference type="Gene3D" id="6.10.340.10">
    <property type="match status" value="1"/>
</dbReference>
<evidence type="ECO:0000259" key="13">
    <source>
        <dbReference type="PROSITE" id="PS50885"/>
    </source>
</evidence>
<evidence type="ECO:0000313" key="15">
    <source>
        <dbReference type="Proteomes" id="UP001596028"/>
    </source>
</evidence>
<dbReference type="EC" id="2.7.13.3" evidence="14"/>
<dbReference type="InterPro" id="IPR003660">
    <property type="entry name" value="HAMP_dom"/>
</dbReference>
<dbReference type="InterPro" id="IPR010559">
    <property type="entry name" value="Sig_transdc_His_kin_internal"/>
</dbReference>
<dbReference type="InterPro" id="IPR050640">
    <property type="entry name" value="Bact_2-comp_sensor_kinase"/>
</dbReference>
<dbReference type="Pfam" id="PF06580">
    <property type="entry name" value="His_kinase"/>
    <property type="match status" value="1"/>
</dbReference>
<comment type="subcellular location">
    <subcellularLocation>
        <location evidence="1">Cell membrane</location>
        <topology evidence="1">Multi-pass membrane protein</topology>
    </subcellularLocation>
</comment>
<evidence type="ECO:0000256" key="8">
    <source>
        <dbReference type="ARBA" id="ARBA00022840"/>
    </source>
</evidence>
<evidence type="ECO:0000256" key="6">
    <source>
        <dbReference type="ARBA" id="ARBA00022741"/>
    </source>
</evidence>
<keyword evidence="4 14" id="KW-0808">Transferase</keyword>
<keyword evidence="6" id="KW-0547">Nucleotide-binding</keyword>
<protein>
    <submittedName>
        <fullName evidence="14">Sensor histidine kinase</fullName>
        <ecNumber evidence="14">2.7.13.3</ecNumber>
    </submittedName>
</protein>
<dbReference type="GO" id="GO:0004673">
    <property type="term" value="F:protein histidine kinase activity"/>
    <property type="evidence" value="ECO:0007669"/>
    <property type="project" value="UniProtKB-EC"/>
</dbReference>
<dbReference type="SUPFAM" id="SSF55874">
    <property type="entry name" value="ATPase domain of HSP90 chaperone/DNA topoisomerase II/histidine kinase"/>
    <property type="match status" value="1"/>
</dbReference>
<reference evidence="15" key="1">
    <citation type="journal article" date="2019" name="Int. J. Syst. Evol. Microbiol.">
        <title>The Global Catalogue of Microorganisms (GCM) 10K type strain sequencing project: providing services to taxonomists for standard genome sequencing and annotation.</title>
        <authorList>
            <consortium name="The Broad Institute Genomics Platform"/>
            <consortium name="The Broad Institute Genome Sequencing Center for Infectious Disease"/>
            <person name="Wu L."/>
            <person name="Ma J."/>
        </authorList>
    </citation>
    <scope>NUCLEOTIDE SEQUENCE [LARGE SCALE GENOMIC DNA]</scope>
    <source>
        <strain evidence="15">CCUG 49571</strain>
    </source>
</reference>
<evidence type="ECO:0000256" key="11">
    <source>
        <dbReference type="ARBA" id="ARBA00023136"/>
    </source>
</evidence>
<keyword evidence="5 12" id="KW-0812">Transmembrane</keyword>
<organism evidence="14 15">
    <name type="scientific">Cohnella hongkongensis</name>
    <dbReference type="NCBI Taxonomy" id="178337"/>
    <lineage>
        <taxon>Bacteria</taxon>
        <taxon>Bacillati</taxon>
        <taxon>Bacillota</taxon>
        <taxon>Bacilli</taxon>
        <taxon>Bacillales</taxon>
        <taxon>Paenibacillaceae</taxon>
        <taxon>Cohnella</taxon>
    </lineage>
</organism>
<evidence type="ECO:0000256" key="9">
    <source>
        <dbReference type="ARBA" id="ARBA00022989"/>
    </source>
</evidence>
<dbReference type="SUPFAM" id="SSF158472">
    <property type="entry name" value="HAMP domain-like"/>
    <property type="match status" value="1"/>
</dbReference>